<gene>
    <name evidence="1" type="ORF">Tci_864789</name>
</gene>
<evidence type="ECO:0000313" key="1">
    <source>
        <dbReference type="EMBL" id="GFC92819.1"/>
    </source>
</evidence>
<dbReference type="AlphaFoldDB" id="A0A699S5P1"/>
<reference evidence="1" key="1">
    <citation type="journal article" date="2019" name="Sci. Rep.">
        <title>Draft genome of Tanacetum cinerariifolium, the natural source of mosquito coil.</title>
        <authorList>
            <person name="Yamashiro T."/>
            <person name="Shiraishi A."/>
            <person name="Satake H."/>
            <person name="Nakayama K."/>
        </authorList>
    </citation>
    <scope>NUCLEOTIDE SEQUENCE</scope>
</reference>
<protein>
    <recommendedName>
        <fullName evidence="2">Reverse transcriptase domain-containing protein</fullName>
    </recommendedName>
</protein>
<evidence type="ECO:0008006" key="2">
    <source>
        <dbReference type="Google" id="ProtNLM"/>
    </source>
</evidence>
<name>A0A699S5P1_TANCI</name>
<comment type="caution">
    <text evidence="1">The sequence shown here is derived from an EMBL/GenBank/DDBJ whole genome shotgun (WGS) entry which is preliminary data.</text>
</comment>
<accession>A0A699S5P1</accession>
<organism evidence="1">
    <name type="scientific">Tanacetum cinerariifolium</name>
    <name type="common">Dalmatian daisy</name>
    <name type="synonym">Chrysanthemum cinerariifolium</name>
    <dbReference type="NCBI Taxonomy" id="118510"/>
    <lineage>
        <taxon>Eukaryota</taxon>
        <taxon>Viridiplantae</taxon>
        <taxon>Streptophyta</taxon>
        <taxon>Embryophyta</taxon>
        <taxon>Tracheophyta</taxon>
        <taxon>Spermatophyta</taxon>
        <taxon>Magnoliopsida</taxon>
        <taxon>eudicotyledons</taxon>
        <taxon>Gunneridae</taxon>
        <taxon>Pentapetalae</taxon>
        <taxon>asterids</taxon>
        <taxon>campanulids</taxon>
        <taxon>Asterales</taxon>
        <taxon>Asteraceae</taxon>
        <taxon>Asteroideae</taxon>
        <taxon>Anthemideae</taxon>
        <taxon>Anthemidinae</taxon>
        <taxon>Tanacetum</taxon>
    </lineage>
</organism>
<sequence>MFPKGTKDIGGSVVPKKVIEEAVQQPEHELIKRKKNRTPKNFGPEFQLYIIKGTIDEKEEINDEMDSILGNNTWALADLPPSCKPLCCK</sequence>
<dbReference type="EMBL" id="BKCJ011139650">
    <property type="protein sequence ID" value="GFC92819.1"/>
    <property type="molecule type" value="Genomic_DNA"/>
</dbReference>
<proteinExistence type="predicted"/>